<evidence type="ECO:0000256" key="1">
    <source>
        <dbReference type="ARBA" id="ARBA00003065"/>
    </source>
</evidence>
<reference evidence="11" key="3">
    <citation type="submission" date="2023-05" db="EMBL/GenBank/DDBJ databases">
        <title>Colonisation of extended spectrum b-lactamase- and carbapenemase-producing bacteria on hospital surfaces from low- and middle-income countries.</title>
        <authorList>
            <person name="Nieto-Rosado M."/>
            <person name="Sands K."/>
            <person name="Iregbu K."/>
            <person name="Zahra R."/>
            <person name="Mazarati J.B."/>
            <person name="Mehtar S."/>
            <person name="Barnards-Group B."/>
            <person name="Walsh T.R."/>
        </authorList>
    </citation>
    <scope>NUCLEOTIDE SEQUENCE</scope>
    <source>
        <strain evidence="11">PP-E493</strain>
    </source>
</reference>
<evidence type="ECO:0000313" key="11">
    <source>
        <dbReference type="EMBL" id="MDV5389379.1"/>
    </source>
</evidence>
<keyword evidence="4 8" id="KW-0227">DNA damage</keyword>
<dbReference type="InterPro" id="IPR042242">
    <property type="entry name" value="RecO_C"/>
</dbReference>
<dbReference type="GO" id="GO:0006310">
    <property type="term" value="P:DNA recombination"/>
    <property type="evidence" value="ECO:0007669"/>
    <property type="project" value="UniProtKB-UniRule"/>
</dbReference>
<dbReference type="InterPro" id="IPR012340">
    <property type="entry name" value="NA-bd_OB-fold"/>
</dbReference>
<dbReference type="GO" id="GO:0006302">
    <property type="term" value="P:double-strand break repair"/>
    <property type="evidence" value="ECO:0007669"/>
    <property type="project" value="TreeGrafter"/>
</dbReference>
<evidence type="ECO:0000256" key="4">
    <source>
        <dbReference type="ARBA" id="ARBA00022763"/>
    </source>
</evidence>
<dbReference type="HAMAP" id="MF_00201">
    <property type="entry name" value="RecO"/>
    <property type="match status" value="1"/>
</dbReference>
<accession>A0A073KRU4</accession>
<dbReference type="GO" id="GO:0043590">
    <property type="term" value="C:bacterial nucleoid"/>
    <property type="evidence" value="ECO:0007669"/>
    <property type="project" value="TreeGrafter"/>
</dbReference>
<dbReference type="PANTHER" id="PTHR33991:SF1">
    <property type="entry name" value="DNA REPAIR PROTEIN RECO"/>
    <property type="match status" value="1"/>
</dbReference>
<evidence type="ECO:0000256" key="6">
    <source>
        <dbReference type="ARBA" id="ARBA00023204"/>
    </source>
</evidence>
<evidence type="ECO:0000259" key="9">
    <source>
        <dbReference type="Pfam" id="PF11967"/>
    </source>
</evidence>
<evidence type="ECO:0000313" key="10">
    <source>
        <dbReference type="EMBL" id="MDG5898521.1"/>
    </source>
</evidence>
<protein>
    <recommendedName>
        <fullName evidence="3 8">DNA repair protein RecO</fullName>
    </recommendedName>
    <alternativeName>
        <fullName evidence="7 8">Recombination protein O</fullName>
    </alternativeName>
</protein>
<evidence type="ECO:0000256" key="8">
    <source>
        <dbReference type="HAMAP-Rule" id="MF_00201"/>
    </source>
</evidence>
<dbReference type="NCBIfam" id="TIGR00613">
    <property type="entry name" value="reco"/>
    <property type="match status" value="1"/>
</dbReference>
<reference evidence="10" key="1">
    <citation type="journal article" date="2019" name="Int J Environ Res Public Health">
        <title>Characterization of Chromosome-Mediated BlaOXA-894 in Shewanella xiamenensis Isolated from Pig Wastewater.</title>
        <authorList>
            <person name="Zou H."/>
            <person name="Zhou Z."/>
            <person name="Xia H."/>
            <person name="Zhao Q."/>
            <person name="Li X."/>
        </authorList>
    </citation>
    <scope>NUCLEOTIDE SEQUENCE</scope>
    <source>
        <strain evidence="10">2015oxa</strain>
    </source>
</reference>
<dbReference type="EMBL" id="SUNE01000001">
    <property type="protein sequence ID" value="MDG5898521.1"/>
    <property type="molecule type" value="Genomic_DNA"/>
</dbReference>
<evidence type="ECO:0000256" key="3">
    <source>
        <dbReference type="ARBA" id="ARBA00021310"/>
    </source>
</evidence>
<dbReference type="Gene3D" id="2.40.50.140">
    <property type="entry name" value="Nucleic acid-binding proteins"/>
    <property type="match status" value="1"/>
</dbReference>
<dbReference type="PANTHER" id="PTHR33991">
    <property type="entry name" value="DNA REPAIR PROTEIN RECO"/>
    <property type="match status" value="1"/>
</dbReference>
<dbReference type="Proteomes" id="UP001152518">
    <property type="component" value="Unassembled WGS sequence"/>
</dbReference>
<dbReference type="AlphaFoldDB" id="A0A073KRU4"/>
<proteinExistence type="inferred from homology"/>
<dbReference type="Gene3D" id="1.20.1440.120">
    <property type="entry name" value="Recombination protein O, C-terminal domain"/>
    <property type="match status" value="1"/>
</dbReference>
<name>A0A073KRU4_9GAMM</name>
<dbReference type="OrthoDB" id="9804792at2"/>
<dbReference type="RefSeq" id="WP_037415604.1">
    <property type="nucleotide sequence ID" value="NZ_AP025014.1"/>
</dbReference>
<comment type="function">
    <text evidence="1 8">Involved in DNA repair and RecF pathway recombination.</text>
</comment>
<comment type="caution">
    <text evidence="10">The sequence shown here is derived from an EMBL/GenBank/DDBJ whole genome shotgun (WGS) entry which is preliminary data.</text>
</comment>
<evidence type="ECO:0000256" key="2">
    <source>
        <dbReference type="ARBA" id="ARBA00007452"/>
    </source>
</evidence>
<keyword evidence="6 8" id="KW-0234">DNA repair</keyword>
<dbReference type="InterPro" id="IPR022572">
    <property type="entry name" value="DNA_rep/recomb_RecO_N"/>
</dbReference>
<evidence type="ECO:0000256" key="7">
    <source>
        <dbReference type="ARBA" id="ARBA00033409"/>
    </source>
</evidence>
<feature type="domain" description="DNA replication/recombination mediator RecO N-terminal" evidence="9">
    <location>
        <begin position="3"/>
        <end position="72"/>
    </location>
</feature>
<dbReference type="Pfam" id="PF11967">
    <property type="entry name" value="RecO_N"/>
    <property type="match status" value="1"/>
</dbReference>
<dbReference type="Proteomes" id="UP001187859">
    <property type="component" value="Unassembled WGS sequence"/>
</dbReference>
<dbReference type="InterPro" id="IPR003717">
    <property type="entry name" value="RecO"/>
</dbReference>
<comment type="similarity">
    <text evidence="2 8">Belongs to the RecO family.</text>
</comment>
<dbReference type="EMBL" id="JASGOQ010000001">
    <property type="protein sequence ID" value="MDV5389379.1"/>
    <property type="molecule type" value="Genomic_DNA"/>
</dbReference>
<evidence type="ECO:0000256" key="5">
    <source>
        <dbReference type="ARBA" id="ARBA00023172"/>
    </source>
</evidence>
<organism evidence="10">
    <name type="scientific">Shewanella xiamenensis</name>
    <dbReference type="NCBI Taxonomy" id="332186"/>
    <lineage>
        <taxon>Bacteria</taxon>
        <taxon>Pseudomonadati</taxon>
        <taxon>Pseudomonadota</taxon>
        <taxon>Gammaproteobacteria</taxon>
        <taxon>Alteromonadales</taxon>
        <taxon>Shewanellaceae</taxon>
        <taxon>Shewanella</taxon>
    </lineage>
</organism>
<keyword evidence="5 8" id="KW-0233">DNA recombination</keyword>
<reference evidence="10" key="2">
    <citation type="submission" date="2019-04" db="EMBL/GenBank/DDBJ databases">
        <authorList>
            <person name="Zou H."/>
        </authorList>
    </citation>
    <scope>NUCLEOTIDE SEQUENCE</scope>
    <source>
        <strain evidence="10">2015oxa</strain>
    </source>
</reference>
<dbReference type="Pfam" id="PF02565">
    <property type="entry name" value="RecO_C"/>
    <property type="match status" value="1"/>
</dbReference>
<gene>
    <name evidence="8 10" type="primary">recO</name>
    <name evidence="10" type="ORF">E2650_01095</name>
    <name evidence="11" type="ORF">QM089_03640</name>
</gene>
<dbReference type="SUPFAM" id="SSF50249">
    <property type="entry name" value="Nucleic acid-binding proteins"/>
    <property type="match status" value="1"/>
</dbReference>
<sequence length="233" mass="26109">MKRGYVLHHRPYRESSALVNLLVDGIGRVDAVARVGSGKRSIKSILQPFQPLIFEFSGKSELKNISQIEAAAPAVPLSGYSLYAGMYINELLMRTLSVHHNAEALFLIYHQALVGLAAQFCESKLRYLELALLRELGAMPSLIRDTQGEPLIPEHYYQLVPELGFQFVLNSRAKHTYQGAMLTALNDNELLQEQFLAAKRLMRSMLQPLLGDKPLVSRQLFMQATAPKMNGNN</sequence>